<name>A0ABV5V3W3_9MICO</name>
<proteinExistence type="predicted"/>
<feature type="domain" description="Cysteine-rich" evidence="1">
    <location>
        <begin position="8"/>
        <end position="87"/>
    </location>
</feature>
<organism evidence="2 3">
    <name type="scientific">Ornithinimicrobium kibberense</name>
    <dbReference type="NCBI Taxonomy" id="282060"/>
    <lineage>
        <taxon>Bacteria</taxon>
        <taxon>Bacillati</taxon>
        <taxon>Actinomycetota</taxon>
        <taxon>Actinomycetes</taxon>
        <taxon>Micrococcales</taxon>
        <taxon>Ornithinimicrobiaceae</taxon>
        <taxon>Ornithinimicrobium</taxon>
    </lineage>
</organism>
<feature type="domain" description="Cysteine-rich" evidence="1">
    <location>
        <begin position="139"/>
        <end position="223"/>
    </location>
</feature>
<dbReference type="EMBL" id="JBHMAX010000019">
    <property type="protein sequence ID" value="MFB9732420.1"/>
    <property type="molecule type" value="Genomic_DNA"/>
</dbReference>
<evidence type="ECO:0000313" key="3">
    <source>
        <dbReference type="Proteomes" id="UP001589613"/>
    </source>
</evidence>
<evidence type="ECO:0000313" key="2">
    <source>
        <dbReference type="EMBL" id="MFB9732420.1"/>
    </source>
</evidence>
<protein>
    <submittedName>
        <fullName evidence="2">(Fe-S)-binding protein</fullName>
    </submittedName>
</protein>
<evidence type="ECO:0000259" key="1">
    <source>
        <dbReference type="Pfam" id="PF02754"/>
    </source>
</evidence>
<dbReference type="Pfam" id="PF02754">
    <property type="entry name" value="CCG"/>
    <property type="match status" value="2"/>
</dbReference>
<reference evidence="2 3" key="1">
    <citation type="submission" date="2024-09" db="EMBL/GenBank/DDBJ databases">
        <authorList>
            <person name="Sun Q."/>
            <person name="Mori K."/>
        </authorList>
    </citation>
    <scope>NUCLEOTIDE SEQUENCE [LARGE SCALE GENOMIC DNA]</scope>
    <source>
        <strain evidence="2 3">JCM 12763</strain>
    </source>
</reference>
<dbReference type="PANTHER" id="PTHR30296">
    <property type="entry name" value="UNCHARACTERIZED PROTEIN YKGE"/>
    <property type="match status" value="1"/>
</dbReference>
<dbReference type="PANTHER" id="PTHR30296:SF0">
    <property type="entry name" value="LACTATE UTILIZATION PROTEIN A"/>
    <property type="match status" value="1"/>
</dbReference>
<sequence>MTSQGPTVAIFATCFNDTMWPEAPRATVTLLERLGCTVVFPREQTCCGQMFTNTGYADEAVPLVRKFVDVFERYEHVVAPSGSCVGSVRDQHAMLARRSGDGGLVTAVEELTPRVLELSEFVVDVLGRTDVGAYFPHRVTYHPTCHSLRMLHVGDRPLRLLREVRGIDLVDLPNATECCGFGGTFAVKNADTSIAMGSDKARHVRETGAEVLVAGDNSCLSHIGGILGRQRSGVRTLHLAQILASTEEDPA</sequence>
<dbReference type="Proteomes" id="UP001589613">
    <property type="component" value="Unassembled WGS sequence"/>
</dbReference>
<gene>
    <name evidence="2" type="ORF">ACFFN0_10230</name>
</gene>
<dbReference type="RefSeq" id="WP_075958710.1">
    <property type="nucleotide sequence ID" value="NZ_JBHMAX010000019.1"/>
</dbReference>
<keyword evidence="3" id="KW-1185">Reference proteome</keyword>
<accession>A0ABV5V3W3</accession>
<dbReference type="InterPro" id="IPR004017">
    <property type="entry name" value="Cys_rich_dom"/>
</dbReference>
<comment type="caution">
    <text evidence="2">The sequence shown here is derived from an EMBL/GenBank/DDBJ whole genome shotgun (WGS) entry which is preliminary data.</text>
</comment>